<dbReference type="PROSITE" id="PS50075">
    <property type="entry name" value="CARRIER"/>
    <property type="match status" value="1"/>
</dbReference>
<dbReference type="InterPro" id="IPR025110">
    <property type="entry name" value="AMP-bd_C"/>
</dbReference>
<dbReference type="Gene3D" id="3.30.559.30">
    <property type="entry name" value="Nonribosomal peptide synthetase, condensation domain"/>
    <property type="match status" value="1"/>
</dbReference>
<dbReference type="Gene3D" id="1.10.1200.10">
    <property type="entry name" value="ACP-like"/>
    <property type="match status" value="1"/>
</dbReference>
<dbReference type="InterPro" id="IPR010610">
    <property type="entry name" value="EryCIII-like_C"/>
</dbReference>
<dbReference type="Pfam" id="PF00550">
    <property type="entry name" value="PP-binding"/>
    <property type="match status" value="1"/>
</dbReference>
<dbReference type="GO" id="GO:0016758">
    <property type="term" value="F:hexosyltransferase activity"/>
    <property type="evidence" value="ECO:0007669"/>
    <property type="project" value="UniProtKB-ARBA"/>
</dbReference>
<dbReference type="Gene3D" id="3.30.300.30">
    <property type="match status" value="1"/>
</dbReference>
<dbReference type="InterPro" id="IPR009081">
    <property type="entry name" value="PP-bd_ACP"/>
</dbReference>
<dbReference type="Proteomes" id="UP000607559">
    <property type="component" value="Unassembled WGS sequence"/>
</dbReference>
<dbReference type="InterPro" id="IPR001242">
    <property type="entry name" value="Condensation_dom"/>
</dbReference>
<dbReference type="EMBL" id="BMJC01000004">
    <property type="protein sequence ID" value="GGB14586.1"/>
    <property type="molecule type" value="Genomic_DNA"/>
</dbReference>
<dbReference type="Pfam" id="PF00501">
    <property type="entry name" value="AMP-binding"/>
    <property type="match status" value="1"/>
</dbReference>
<dbReference type="InterPro" id="IPR000873">
    <property type="entry name" value="AMP-dep_synth/lig_dom"/>
</dbReference>
<dbReference type="FunFam" id="3.40.50.2000:FF:000072">
    <property type="entry name" value="Glycosyl transferase"/>
    <property type="match status" value="1"/>
</dbReference>
<dbReference type="PROSITE" id="PS00455">
    <property type="entry name" value="AMP_BINDING"/>
    <property type="match status" value="1"/>
</dbReference>
<dbReference type="GO" id="GO:0031177">
    <property type="term" value="F:phosphopantetheine binding"/>
    <property type="evidence" value="ECO:0007669"/>
    <property type="project" value="TreeGrafter"/>
</dbReference>
<dbReference type="Pfam" id="PF06722">
    <property type="entry name" value="EryCIII-like_C"/>
    <property type="match status" value="1"/>
</dbReference>
<name>A0A8J2UGJ7_9BACT</name>
<dbReference type="RefSeq" id="WP_188935618.1">
    <property type="nucleotide sequence ID" value="NZ_BMJC01000004.1"/>
</dbReference>
<feature type="domain" description="Carrier" evidence="1">
    <location>
        <begin position="884"/>
        <end position="959"/>
    </location>
</feature>
<reference evidence="2" key="2">
    <citation type="submission" date="2020-09" db="EMBL/GenBank/DDBJ databases">
        <authorList>
            <person name="Sun Q."/>
            <person name="Zhou Y."/>
        </authorList>
    </citation>
    <scope>NUCLEOTIDE SEQUENCE</scope>
    <source>
        <strain evidence="2">CGMCC 1.15448</strain>
    </source>
</reference>
<dbReference type="NCBIfam" id="TIGR01733">
    <property type="entry name" value="AA-adenyl-dom"/>
    <property type="match status" value="1"/>
</dbReference>
<dbReference type="SUPFAM" id="SSF56801">
    <property type="entry name" value="Acetyl-CoA synthetase-like"/>
    <property type="match status" value="1"/>
</dbReference>
<dbReference type="InterPro" id="IPR002213">
    <property type="entry name" value="UDP_glucos_trans"/>
</dbReference>
<dbReference type="Gene3D" id="3.40.50.2000">
    <property type="entry name" value="Glycogen Phosphorylase B"/>
    <property type="match status" value="2"/>
</dbReference>
<dbReference type="CDD" id="cd03784">
    <property type="entry name" value="GT1_Gtf-like"/>
    <property type="match status" value="1"/>
</dbReference>
<dbReference type="InterPro" id="IPR020459">
    <property type="entry name" value="AMP-binding"/>
</dbReference>
<organism evidence="2 3">
    <name type="scientific">Puia dinghuensis</name>
    <dbReference type="NCBI Taxonomy" id="1792502"/>
    <lineage>
        <taxon>Bacteria</taxon>
        <taxon>Pseudomonadati</taxon>
        <taxon>Bacteroidota</taxon>
        <taxon>Chitinophagia</taxon>
        <taxon>Chitinophagales</taxon>
        <taxon>Chitinophagaceae</taxon>
        <taxon>Puia</taxon>
    </lineage>
</organism>
<dbReference type="GO" id="GO:0044550">
    <property type="term" value="P:secondary metabolite biosynthetic process"/>
    <property type="evidence" value="ECO:0007669"/>
    <property type="project" value="TreeGrafter"/>
</dbReference>
<evidence type="ECO:0000313" key="3">
    <source>
        <dbReference type="Proteomes" id="UP000607559"/>
    </source>
</evidence>
<dbReference type="PANTHER" id="PTHR45527:SF1">
    <property type="entry name" value="FATTY ACID SYNTHASE"/>
    <property type="match status" value="1"/>
</dbReference>
<protein>
    <recommendedName>
        <fullName evidence="1">Carrier domain-containing protein</fullName>
    </recommendedName>
</protein>
<dbReference type="SUPFAM" id="SSF53756">
    <property type="entry name" value="UDP-Glycosyltransferase/glycogen phosphorylase"/>
    <property type="match status" value="1"/>
</dbReference>
<dbReference type="PRINTS" id="PR00154">
    <property type="entry name" value="AMPBINDING"/>
</dbReference>
<dbReference type="GO" id="GO:0005737">
    <property type="term" value="C:cytoplasm"/>
    <property type="evidence" value="ECO:0007669"/>
    <property type="project" value="TreeGrafter"/>
</dbReference>
<evidence type="ECO:0000259" key="1">
    <source>
        <dbReference type="PROSITE" id="PS50075"/>
    </source>
</evidence>
<gene>
    <name evidence="2" type="ORF">GCM10011511_43040</name>
</gene>
<accession>A0A8J2UGJ7</accession>
<dbReference type="GO" id="GO:0043041">
    <property type="term" value="P:amino acid activation for nonribosomal peptide biosynthetic process"/>
    <property type="evidence" value="ECO:0007669"/>
    <property type="project" value="TreeGrafter"/>
</dbReference>
<dbReference type="SUPFAM" id="SSF52777">
    <property type="entry name" value="CoA-dependent acyltransferases"/>
    <property type="match status" value="2"/>
</dbReference>
<dbReference type="GO" id="GO:0008194">
    <property type="term" value="F:UDP-glycosyltransferase activity"/>
    <property type="evidence" value="ECO:0007669"/>
    <property type="project" value="InterPro"/>
</dbReference>
<dbReference type="PANTHER" id="PTHR45527">
    <property type="entry name" value="NONRIBOSOMAL PEPTIDE SYNTHETASE"/>
    <property type="match status" value="1"/>
</dbReference>
<dbReference type="InterPro" id="IPR036736">
    <property type="entry name" value="ACP-like_sf"/>
</dbReference>
<dbReference type="InterPro" id="IPR020845">
    <property type="entry name" value="AMP-binding_CS"/>
</dbReference>
<dbReference type="InterPro" id="IPR042099">
    <property type="entry name" value="ANL_N_sf"/>
</dbReference>
<keyword evidence="3" id="KW-1185">Reference proteome</keyword>
<dbReference type="Gene3D" id="3.40.50.12780">
    <property type="entry name" value="N-terminal domain of ligase-like"/>
    <property type="match status" value="1"/>
</dbReference>
<dbReference type="CDD" id="cd05930">
    <property type="entry name" value="A_NRPS"/>
    <property type="match status" value="1"/>
</dbReference>
<dbReference type="SUPFAM" id="SSF47336">
    <property type="entry name" value="ACP-like"/>
    <property type="match status" value="1"/>
</dbReference>
<evidence type="ECO:0000313" key="2">
    <source>
        <dbReference type="EMBL" id="GGB14586.1"/>
    </source>
</evidence>
<proteinExistence type="predicted"/>
<dbReference type="Gene3D" id="3.30.559.10">
    <property type="entry name" value="Chloramphenicol acetyltransferase-like domain"/>
    <property type="match status" value="1"/>
</dbReference>
<dbReference type="InterPro" id="IPR010071">
    <property type="entry name" value="AA_adenyl_dom"/>
</dbReference>
<dbReference type="Pfam" id="PF13193">
    <property type="entry name" value="AMP-binding_C"/>
    <property type="match status" value="1"/>
</dbReference>
<sequence length="1399" mass="156089">MSKGFFFGLPSVSVHNTLTPVVRALAASGHDLVYYNSAEFAFSEAVPYRVVPYPSHFDGFYAGRIDKDTSYFQFGGILLGAADGLLDFLLEEARRERPDFIMHSHLAVWGKLLARRLGLPAITLYSTFVLDQRIMLPFFRRINAGRSNSTNKVHEAVGFQRKYHTLYARLGFEGKPDLWDVYINKGQLNISFILESFQPLRALFGKEFRFVGYPLAVERSSASYTRSARELIYVAMGTIVNKDIPLYNICLDVLRECPLPAIMSLGPGIDPAELGPIPGHVRVVPFANQQEVLEKAAVFITRGGMASVHEAIGARTPMIVIPIIPEQQLTAEKIAELGIGLHLSEDTLTRENLRAALEQVLSEREGFARRIEALSKSMPMPPQLVACQLINDFLDRERTVIGRFLRQAGENPDAIAVRCGDDTLTYAALVRRIEAIAHCLREKGIGKGDLVPVILGPGIDILVAMMGIMRAGAAYVPVDPANPDERIGYILSDTACKWMIDAGALRDIPMFGDGEISPMPLPAPDELAYVIYTSGSTGKPKGVMVEHAQIHTYIMDVIGELDLTPCKSYAILGTFSADAGLTAVFAALCTGAVLHIVDVKRYTDFTSLWKQFEANPVDCYKITPSLLELFLGNTGAAGILPQKRLILGGEPCPAGLAKRVRALLSPACKLINHYGPTETTVGVLTYTFPSQVEDFLHVVPLGGPLPSVMSHILDANGEPVPEGAIGELYIEGPLVARGYLHKEDLTAQRFLTWGSQRVYRTGDLVKRHPDGHISFLGRNDDQVKIRGHRIELKEVEHALLSYSQVRQCLVLAKKDAHDTIYLAGYIVPAEDFDKEGLLKAVRGRLPEYMIPSRWVLLDKWPLTVNNKIDRQALPEPGDDRREPGPEEGTAGILRHIWCRLLGTAHIDPDDDFFTLGGDSLKLMQLNYDLSRQFSLEWLSAELMTPLTIGRLARFIDDRTEGPAKKAPEPEGFDPQLASPTQRDLFLQKKLHPGETFPNSSITLQIAGALDPDRLTTAFARIIRANESLRTGYYLTRGKVCQRTAEDVQFTPEWIPCNSDDIDEEIRKVTRPFDFGCPPLLRAFVLLLPNGDQYLHLDLPHINSDGESIKIMMDELESAYNTDGQETAKPQFADFQRRVYAYTHSAAYTADGSFWTKQLSRDIPPISLGVLETGREATYVVTPFPFGLLPDMNRYLRTRRLTRFQLLLAGYFQVLYHVSAATDLCVLLPVHNRFENGMDRIVGLLSNVVPVRMNRISGQPLDVWMEALKTAVLEAFRHQRYPFEDMRRIWRGNGYAGNHLAQVFFGYHQNRKTYTFGEARLDLHIPIRYKENLILSAAVFETPGDLTLRISSRPGGLGEAELRHLTKMYFDTLHRLAHEDGTKTGLPDQSAAILFPNTNI</sequence>
<comment type="caution">
    <text evidence="2">The sequence shown here is derived from an EMBL/GenBank/DDBJ whole genome shotgun (WGS) entry which is preliminary data.</text>
</comment>
<dbReference type="InterPro" id="IPR023213">
    <property type="entry name" value="CAT-like_dom_sf"/>
</dbReference>
<dbReference type="Pfam" id="PF00668">
    <property type="entry name" value="Condensation"/>
    <property type="match status" value="1"/>
</dbReference>
<dbReference type="InterPro" id="IPR045851">
    <property type="entry name" value="AMP-bd_C_sf"/>
</dbReference>
<reference evidence="2" key="1">
    <citation type="journal article" date="2014" name="Int. J. Syst. Evol. Microbiol.">
        <title>Complete genome sequence of Corynebacterium casei LMG S-19264T (=DSM 44701T), isolated from a smear-ripened cheese.</title>
        <authorList>
            <consortium name="US DOE Joint Genome Institute (JGI-PGF)"/>
            <person name="Walter F."/>
            <person name="Albersmeier A."/>
            <person name="Kalinowski J."/>
            <person name="Ruckert C."/>
        </authorList>
    </citation>
    <scope>NUCLEOTIDE SEQUENCE</scope>
    <source>
        <strain evidence="2">CGMCC 1.15448</strain>
    </source>
</reference>